<reference evidence="2 3" key="1">
    <citation type="submission" date="2018-07" db="EMBL/GenBank/DDBJ databases">
        <title>Thalassococcus profundi sp. nov., a marine bacterium isolated from deep seawater of Okinawa Trough.</title>
        <authorList>
            <person name="Yu M."/>
        </authorList>
    </citation>
    <scope>NUCLEOTIDE SEQUENCE [LARGE SCALE GENOMIC DNA]</scope>
    <source>
        <strain evidence="2 3">WRAS1</strain>
    </source>
</reference>
<dbReference type="SUPFAM" id="SSF55729">
    <property type="entry name" value="Acyl-CoA N-acyltransferases (Nat)"/>
    <property type="match status" value="1"/>
</dbReference>
<dbReference type="EMBL" id="QPMK01000010">
    <property type="protein sequence ID" value="RDD65662.1"/>
    <property type="molecule type" value="Genomic_DNA"/>
</dbReference>
<accession>A0A369TLH1</accession>
<comment type="caution">
    <text evidence="2">The sequence shown here is derived from an EMBL/GenBank/DDBJ whole genome shotgun (WGS) entry which is preliminary data.</text>
</comment>
<dbReference type="Gene3D" id="3.40.630.30">
    <property type="match status" value="1"/>
</dbReference>
<organism evidence="2 3">
    <name type="scientific">Thalassococcus profundi</name>
    <dbReference type="NCBI Taxonomy" id="2282382"/>
    <lineage>
        <taxon>Bacteria</taxon>
        <taxon>Pseudomonadati</taxon>
        <taxon>Pseudomonadota</taxon>
        <taxon>Alphaproteobacteria</taxon>
        <taxon>Rhodobacterales</taxon>
        <taxon>Roseobacteraceae</taxon>
        <taxon>Thalassococcus</taxon>
    </lineage>
</organism>
<dbReference type="RefSeq" id="WP_114511474.1">
    <property type="nucleotide sequence ID" value="NZ_QPMK01000010.1"/>
</dbReference>
<gene>
    <name evidence="2" type="ORF">DU478_13370</name>
</gene>
<feature type="domain" description="N-acetyltransferase" evidence="1">
    <location>
        <begin position="4"/>
        <end position="146"/>
    </location>
</feature>
<dbReference type="Gene3D" id="3.40.630.90">
    <property type="match status" value="1"/>
</dbReference>
<dbReference type="AlphaFoldDB" id="A0A369TLH1"/>
<name>A0A369TLH1_9RHOB</name>
<evidence type="ECO:0000259" key="1">
    <source>
        <dbReference type="PROSITE" id="PS51186"/>
    </source>
</evidence>
<evidence type="ECO:0000313" key="3">
    <source>
        <dbReference type="Proteomes" id="UP000253977"/>
    </source>
</evidence>
<dbReference type="PROSITE" id="PS51186">
    <property type="entry name" value="GNAT"/>
    <property type="match status" value="1"/>
</dbReference>
<dbReference type="Pfam" id="PF00583">
    <property type="entry name" value="Acetyltransf_1"/>
    <property type="match status" value="1"/>
</dbReference>
<dbReference type="Proteomes" id="UP000253977">
    <property type="component" value="Unassembled WGS sequence"/>
</dbReference>
<dbReference type="PANTHER" id="PTHR47237:SF1">
    <property type="entry name" value="SLL0310 PROTEIN"/>
    <property type="match status" value="1"/>
</dbReference>
<keyword evidence="3" id="KW-1185">Reference proteome</keyword>
<dbReference type="GO" id="GO:0016747">
    <property type="term" value="F:acyltransferase activity, transferring groups other than amino-acyl groups"/>
    <property type="evidence" value="ECO:0007669"/>
    <property type="project" value="InterPro"/>
</dbReference>
<proteinExistence type="predicted"/>
<dbReference type="PANTHER" id="PTHR47237">
    <property type="entry name" value="SLL0310 PROTEIN"/>
    <property type="match status" value="1"/>
</dbReference>
<sequence>MTAASFRTATLPELSRILDWAADEGWNPGIEDAEAFFAADPGGFFVADHDGTPVAAISVVNHSDSFAFLGLYICHPDWRGTGLGFALWTHAIAHAGGRTIGLDGVPAQQDNYARSGFELAGRTRRLSGSLSREPRRLALAQERDLETVRALDRAANGFDRAAFLAAWVAEHPTRKTVLLETAGRVTGFATARLCREVCKIGPIVAPSDTDAMTLAGQASAALGQTDISIDVPMGQPDFARMLEARGFQEGFATARMYRGPAPAVDATLKAIATMELG</sequence>
<keyword evidence="2" id="KW-0808">Transferase</keyword>
<dbReference type="InterPro" id="IPR016181">
    <property type="entry name" value="Acyl_CoA_acyltransferase"/>
</dbReference>
<dbReference type="InterPro" id="IPR000182">
    <property type="entry name" value="GNAT_dom"/>
</dbReference>
<dbReference type="CDD" id="cd04301">
    <property type="entry name" value="NAT_SF"/>
    <property type="match status" value="1"/>
</dbReference>
<dbReference type="InterPro" id="IPR052729">
    <property type="entry name" value="Acyl/Acetyltrans_Enzymes"/>
</dbReference>
<evidence type="ECO:0000313" key="2">
    <source>
        <dbReference type="EMBL" id="RDD65662.1"/>
    </source>
</evidence>
<dbReference type="InterPro" id="IPR041496">
    <property type="entry name" value="YitH/HolE_GNAT"/>
</dbReference>
<dbReference type="Pfam" id="PF18014">
    <property type="entry name" value="Acetyltransf_18"/>
    <property type="match status" value="1"/>
</dbReference>
<protein>
    <submittedName>
        <fullName evidence="2">GNAT family N-acetyltransferase</fullName>
    </submittedName>
</protein>
<dbReference type="OrthoDB" id="20916at2"/>